<dbReference type="CDD" id="cd20653">
    <property type="entry name" value="CYP81"/>
    <property type="match status" value="1"/>
</dbReference>
<dbReference type="GO" id="GO:0004497">
    <property type="term" value="F:monooxygenase activity"/>
    <property type="evidence" value="ECO:0007669"/>
    <property type="project" value="UniProtKB-KW"/>
</dbReference>
<keyword evidence="11" id="KW-1185">Reference proteome</keyword>
<keyword evidence="4 8" id="KW-0560">Oxidoreductase</keyword>
<dbReference type="InterPro" id="IPR002401">
    <property type="entry name" value="Cyt_P450_E_grp-I"/>
</dbReference>
<comment type="caution">
    <text evidence="10">The sequence shown here is derived from an EMBL/GenBank/DDBJ whole genome shotgun (WGS) entry which is preliminary data.</text>
</comment>
<sequence length="508" mass="57640">MYSIFTYVALSFSFIVLTKLFLQSFFFTSNQNLPPSPPSLPFIGHLHHFSKPLHRALATLSARHGPILYLRFGSRPTLLISSLPLAEECFTTNDVAFANRVHFPSIQTLTYNYTTLSDANYGPHWRNMRRIATVEVLSAQRLETFSQVRSGEVVEMIRRLFQESTKTEGAYTKVELKPRLFQFPLNNIMRMIAGDKLRGKSSEEFLKKVEDVVSIAGASNVGDFLPLLGWVDTQGAKKKVMRVHKYMDRFLQGLIDELRHESDNDETREKTMIRVLLSLQKSDPNYYTDQIIKSQIMDLSWPLQAMLVAGADTSLNTMEWAMSLLLNNPDKLKKAKAELDAQIGNGRLIQESDLPNLQYLHCVITETLRHYPAGPLLVPHESQEECVVGGYNIPRGTMLLVNAYAIHRDAKTWEEPEKFVPERFEESKGEGRKMLPFGMGRRRCPGEGLATRMVGVGLGTMIQCFDWKRIGEEEVDMSEGSGLTLPKAHPLQAMYRPSRSMISILSCL</sequence>
<comment type="similarity">
    <text evidence="8">Belongs to the cytochrome P450 family.</text>
</comment>
<evidence type="ECO:0000256" key="5">
    <source>
        <dbReference type="ARBA" id="ARBA00023004"/>
    </source>
</evidence>
<dbReference type="GO" id="GO:0020037">
    <property type="term" value="F:heme binding"/>
    <property type="evidence" value="ECO:0007669"/>
    <property type="project" value="InterPro"/>
</dbReference>
<dbReference type="AlphaFoldDB" id="A0AAX6H3E1"/>
<name>A0AAX6H3E1_IRIPA</name>
<keyword evidence="6 9" id="KW-0472">Membrane</keyword>
<dbReference type="PANTHER" id="PTHR47947">
    <property type="entry name" value="CYTOCHROME P450 82C3-RELATED"/>
    <property type="match status" value="1"/>
</dbReference>
<evidence type="ECO:0000256" key="4">
    <source>
        <dbReference type="ARBA" id="ARBA00023002"/>
    </source>
</evidence>
<dbReference type="InterPro" id="IPR050651">
    <property type="entry name" value="Plant_Cytochrome_P450_Monoox"/>
</dbReference>
<keyword evidence="3 7" id="KW-0479">Metal-binding</keyword>
<evidence type="ECO:0000313" key="11">
    <source>
        <dbReference type="Proteomes" id="UP001140949"/>
    </source>
</evidence>
<evidence type="ECO:0000256" key="8">
    <source>
        <dbReference type="RuleBase" id="RU000461"/>
    </source>
</evidence>
<evidence type="ECO:0000256" key="6">
    <source>
        <dbReference type="ARBA" id="ARBA00023136"/>
    </source>
</evidence>
<proteinExistence type="inferred from homology"/>
<evidence type="ECO:0000256" key="3">
    <source>
        <dbReference type="ARBA" id="ARBA00022723"/>
    </source>
</evidence>
<keyword evidence="9" id="KW-0812">Transmembrane</keyword>
<evidence type="ECO:0000313" key="10">
    <source>
        <dbReference type="EMBL" id="KAJ6835322.1"/>
    </source>
</evidence>
<evidence type="ECO:0000256" key="7">
    <source>
        <dbReference type="PIRSR" id="PIRSR602401-1"/>
    </source>
</evidence>
<keyword evidence="8" id="KW-0503">Monooxygenase</keyword>
<evidence type="ECO:0000256" key="1">
    <source>
        <dbReference type="ARBA" id="ARBA00004370"/>
    </source>
</evidence>
<comment type="cofactor">
    <cofactor evidence="7">
        <name>heme</name>
        <dbReference type="ChEBI" id="CHEBI:30413"/>
    </cofactor>
</comment>
<accession>A0AAX6H3E1</accession>
<feature type="binding site" description="axial binding residue" evidence="7">
    <location>
        <position position="444"/>
    </location>
    <ligand>
        <name>heme</name>
        <dbReference type="ChEBI" id="CHEBI:30413"/>
    </ligand>
    <ligandPart>
        <name>Fe</name>
        <dbReference type="ChEBI" id="CHEBI:18248"/>
    </ligandPart>
</feature>
<reference evidence="10" key="2">
    <citation type="submission" date="2023-04" db="EMBL/GenBank/DDBJ databases">
        <authorList>
            <person name="Bruccoleri R.E."/>
            <person name="Oakeley E.J."/>
            <person name="Faust A.-M."/>
            <person name="Dessus-Babus S."/>
            <person name="Altorfer M."/>
            <person name="Burckhardt D."/>
            <person name="Oertli M."/>
            <person name="Naumann U."/>
            <person name="Petersen F."/>
            <person name="Wong J."/>
        </authorList>
    </citation>
    <scope>NUCLEOTIDE SEQUENCE</scope>
    <source>
        <strain evidence="10">GSM-AAB239-AS_SAM_17_03QT</strain>
        <tissue evidence="10">Leaf</tissue>
    </source>
</reference>
<dbReference type="PRINTS" id="PR00385">
    <property type="entry name" value="P450"/>
</dbReference>
<reference evidence="10" key="1">
    <citation type="journal article" date="2023" name="GigaByte">
        <title>Genome assembly of the bearded iris, Iris pallida Lam.</title>
        <authorList>
            <person name="Bruccoleri R.E."/>
            <person name="Oakeley E.J."/>
            <person name="Faust A.M.E."/>
            <person name="Altorfer M."/>
            <person name="Dessus-Babus S."/>
            <person name="Burckhardt D."/>
            <person name="Oertli M."/>
            <person name="Naumann U."/>
            <person name="Petersen F."/>
            <person name="Wong J."/>
        </authorList>
    </citation>
    <scope>NUCLEOTIDE SEQUENCE</scope>
    <source>
        <strain evidence="10">GSM-AAB239-AS_SAM_17_03QT</strain>
    </source>
</reference>
<dbReference type="PANTHER" id="PTHR47947:SF3">
    <property type="entry name" value="CYTOCHROME P450 81D1-LIKE"/>
    <property type="match status" value="1"/>
</dbReference>
<dbReference type="SUPFAM" id="SSF48264">
    <property type="entry name" value="Cytochrome P450"/>
    <property type="match status" value="1"/>
</dbReference>
<evidence type="ECO:0000256" key="9">
    <source>
        <dbReference type="SAM" id="Phobius"/>
    </source>
</evidence>
<protein>
    <submittedName>
        <fullName evidence="10">Isoflavone 3'-hydroxylase</fullName>
    </submittedName>
</protein>
<dbReference type="PROSITE" id="PS00086">
    <property type="entry name" value="CYTOCHROME_P450"/>
    <property type="match status" value="1"/>
</dbReference>
<dbReference type="Pfam" id="PF00067">
    <property type="entry name" value="p450"/>
    <property type="match status" value="1"/>
</dbReference>
<comment type="subcellular location">
    <subcellularLocation>
        <location evidence="1">Membrane</location>
    </subcellularLocation>
</comment>
<dbReference type="GO" id="GO:0005506">
    <property type="term" value="F:iron ion binding"/>
    <property type="evidence" value="ECO:0007669"/>
    <property type="project" value="InterPro"/>
</dbReference>
<dbReference type="GO" id="GO:0016705">
    <property type="term" value="F:oxidoreductase activity, acting on paired donors, with incorporation or reduction of molecular oxygen"/>
    <property type="evidence" value="ECO:0007669"/>
    <property type="project" value="InterPro"/>
</dbReference>
<feature type="transmembrane region" description="Helical" evidence="9">
    <location>
        <begin position="7"/>
        <end position="27"/>
    </location>
</feature>
<dbReference type="FunFam" id="1.10.630.10:FF:000023">
    <property type="entry name" value="Cytochrome P450 family protein"/>
    <property type="match status" value="1"/>
</dbReference>
<dbReference type="InterPro" id="IPR001128">
    <property type="entry name" value="Cyt_P450"/>
</dbReference>
<dbReference type="PRINTS" id="PR00463">
    <property type="entry name" value="EP450I"/>
</dbReference>
<evidence type="ECO:0000256" key="2">
    <source>
        <dbReference type="ARBA" id="ARBA00022617"/>
    </source>
</evidence>
<keyword evidence="9" id="KW-1133">Transmembrane helix</keyword>
<dbReference type="InterPro" id="IPR017972">
    <property type="entry name" value="Cyt_P450_CS"/>
</dbReference>
<keyword evidence="5 7" id="KW-0408">Iron</keyword>
<dbReference type="Proteomes" id="UP001140949">
    <property type="component" value="Unassembled WGS sequence"/>
</dbReference>
<dbReference type="InterPro" id="IPR036396">
    <property type="entry name" value="Cyt_P450_sf"/>
</dbReference>
<keyword evidence="2 7" id="KW-0349">Heme</keyword>
<dbReference type="GO" id="GO:0016020">
    <property type="term" value="C:membrane"/>
    <property type="evidence" value="ECO:0007669"/>
    <property type="project" value="UniProtKB-SubCell"/>
</dbReference>
<dbReference type="Gene3D" id="1.10.630.10">
    <property type="entry name" value="Cytochrome P450"/>
    <property type="match status" value="1"/>
</dbReference>
<organism evidence="10 11">
    <name type="scientific">Iris pallida</name>
    <name type="common">Sweet iris</name>
    <dbReference type="NCBI Taxonomy" id="29817"/>
    <lineage>
        <taxon>Eukaryota</taxon>
        <taxon>Viridiplantae</taxon>
        <taxon>Streptophyta</taxon>
        <taxon>Embryophyta</taxon>
        <taxon>Tracheophyta</taxon>
        <taxon>Spermatophyta</taxon>
        <taxon>Magnoliopsida</taxon>
        <taxon>Liliopsida</taxon>
        <taxon>Asparagales</taxon>
        <taxon>Iridaceae</taxon>
        <taxon>Iridoideae</taxon>
        <taxon>Irideae</taxon>
        <taxon>Iris</taxon>
    </lineage>
</organism>
<gene>
    <name evidence="10" type="ORF">M6B38_330850</name>
</gene>
<dbReference type="EMBL" id="JANAVB010013400">
    <property type="protein sequence ID" value="KAJ6835322.1"/>
    <property type="molecule type" value="Genomic_DNA"/>
</dbReference>